<keyword evidence="8" id="KW-0347">Helicase</keyword>
<dbReference type="PANTHER" id="PTHR30477:SF0">
    <property type="entry name" value="METAL TRANSPORT SYSTEM MEMBRANE PROTEIN TM_0125-RELATED"/>
    <property type="match status" value="1"/>
</dbReference>
<dbReference type="InterPro" id="IPR001626">
    <property type="entry name" value="ABC_TroCD"/>
</dbReference>
<keyword evidence="5 7" id="KW-0472">Membrane</keyword>
<keyword evidence="8" id="KW-0378">Hydrolase</keyword>
<proteinExistence type="inferred from homology"/>
<dbReference type="PANTHER" id="PTHR30477">
    <property type="entry name" value="ABC-TRANSPORTER METAL-BINDING PROTEIN"/>
    <property type="match status" value="1"/>
</dbReference>
<evidence type="ECO:0000256" key="7">
    <source>
        <dbReference type="SAM" id="Phobius"/>
    </source>
</evidence>
<dbReference type="AlphaFoldDB" id="A0A263CXN7"/>
<evidence type="ECO:0000256" key="4">
    <source>
        <dbReference type="ARBA" id="ARBA00022989"/>
    </source>
</evidence>
<comment type="similarity">
    <text evidence="2 6">Belongs to the ABC-3 integral membrane protein family.</text>
</comment>
<keyword evidence="8" id="KW-0067">ATP-binding</keyword>
<keyword evidence="9" id="KW-1185">Reference proteome</keyword>
<dbReference type="SUPFAM" id="SSF81345">
    <property type="entry name" value="ABC transporter involved in vitamin B12 uptake, BtuC"/>
    <property type="match status" value="1"/>
</dbReference>
<dbReference type="GO" id="GO:0055085">
    <property type="term" value="P:transmembrane transport"/>
    <property type="evidence" value="ECO:0007669"/>
    <property type="project" value="InterPro"/>
</dbReference>
<evidence type="ECO:0000256" key="1">
    <source>
        <dbReference type="ARBA" id="ARBA00004141"/>
    </source>
</evidence>
<evidence type="ECO:0000256" key="3">
    <source>
        <dbReference type="ARBA" id="ARBA00022692"/>
    </source>
</evidence>
<dbReference type="InterPro" id="IPR037294">
    <property type="entry name" value="ABC_BtuC-like"/>
</dbReference>
<keyword evidence="3 6" id="KW-0812">Transmembrane</keyword>
<dbReference type="Proteomes" id="UP000242444">
    <property type="component" value="Unassembled WGS sequence"/>
</dbReference>
<accession>A0A263CXN7</accession>
<sequence length="297" mass="30309">MDKLFDFELTARLLGLDFVQTALLAAAVLGLVAGVLGPLIVMRRMSFAVHGTAELAFTGAAGALLLGVGVEYGALAGAVVAALLLGLLGGRESDRDSVIGAILSFGLGLGVLLLWFYPGRASGKFGILVGQIVAIEPTDLTVLVVAALLVLVVLAFIYRPLLFASVDPGVAVARGVPVHILSPVFAVLVGIATALGVQIVGALLVVALMVTPAAAAARITASPWRATVLAIVFAEVAALGGIVLSLAPGAPVSAFVTAISFVIYLTCRLVSYLRGRTRKQRPVSGSGAQPLLSVPTR</sequence>
<dbReference type="GO" id="GO:0043190">
    <property type="term" value="C:ATP-binding cassette (ABC) transporter complex"/>
    <property type="evidence" value="ECO:0007669"/>
    <property type="project" value="InterPro"/>
</dbReference>
<feature type="transmembrane region" description="Helical" evidence="7">
    <location>
        <begin position="252"/>
        <end position="271"/>
    </location>
</feature>
<feature type="transmembrane region" description="Helical" evidence="7">
    <location>
        <begin position="223"/>
        <end position="246"/>
    </location>
</feature>
<feature type="transmembrane region" description="Helical" evidence="7">
    <location>
        <begin position="138"/>
        <end position="158"/>
    </location>
</feature>
<evidence type="ECO:0000256" key="2">
    <source>
        <dbReference type="ARBA" id="ARBA00008034"/>
    </source>
</evidence>
<feature type="transmembrane region" description="Helical" evidence="7">
    <location>
        <begin position="178"/>
        <end position="211"/>
    </location>
</feature>
<comment type="caution">
    <text evidence="8">The sequence shown here is derived from an EMBL/GenBank/DDBJ whole genome shotgun (WGS) entry which is preliminary data.</text>
</comment>
<reference evidence="8 9" key="1">
    <citation type="submission" date="2017-07" db="EMBL/GenBank/DDBJ databases">
        <title>Amycolatopsis antarcticus sp. nov., isolated from the surface of an Antarcticus brown macroalga.</title>
        <authorList>
            <person name="Wang J."/>
            <person name="Leiva S."/>
            <person name="Huang J."/>
            <person name="Huang Y."/>
        </authorList>
    </citation>
    <scope>NUCLEOTIDE SEQUENCE [LARGE SCALE GENOMIC DNA]</scope>
    <source>
        <strain evidence="8 9">AU-G6</strain>
    </source>
</reference>
<evidence type="ECO:0000313" key="9">
    <source>
        <dbReference type="Proteomes" id="UP000242444"/>
    </source>
</evidence>
<feature type="transmembrane region" description="Helical" evidence="7">
    <location>
        <begin position="20"/>
        <end position="42"/>
    </location>
</feature>
<comment type="subcellular location">
    <subcellularLocation>
        <location evidence="6">Cell membrane</location>
        <topology evidence="6">Multi-pass membrane protein</topology>
    </subcellularLocation>
    <subcellularLocation>
        <location evidence="1">Membrane</location>
        <topology evidence="1">Multi-pass membrane protein</topology>
    </subcellularLocation>
</comment>
<evidence type="ECO:0000313" key="8">
    <source>
        <dbReference type="EMBL" id="OZM70920.1"/>
    </source>
</evidence>
<keyword evidence="4 7" id="KW-1133">Transmembrane helix</keyword>
<evidence type="ECO:0000256" key="5">
    <source>
        <dbReference type="ARBA" id="ARBA00023136"/>
    </source>
</evidence>
<feature type="transmembrane region" description="Helical" evidence="7">
    <location>
        <begin position="97"/>
        <end position="117"/>
    </location>
</feature>
<keyword evidence="8" id="KW-0547">Nucleotide-binding</keyword>
<dbReference type="GO" id="GO:0004386">
    <property type="term" value="F:helicase activity"/>
    <property type="evidence" value="ECO:0007669"/>
    <property type="project" value="UniProtKB-KW"/>
</dbReference>
<protein>
    <submittedName>
        <fullName evidence="8">Helicase</fullName>
    </submittedName>
</protein>
<organism evidence="8 9">
    <name type="scientific">Amycolatopsis antarctica</name>
    <dbReference type="NCBI Taxonomy" id="1854586"/>
    <lineage>
        <taxon>Bacteria</taxon>
        <taxon>Bacillati</taxon>
        <taxon>Actinomycetota</taxon>
        <taxon>Actinomycetes</taxon>
        <taxon>Pseudonocardiales</taxon>
        <taxon>Pseudonocardiaceae</taxon>
        <taxon>Amycolatopsis</taxon>
    </lineage>
</organism>
<dbReference type="EMBL" id="NKYE01000016">
    <property type="protein sequence ID" value="OZM70920.1"/>
    <property type="molecule type" value="Genomic_DNA"/>
</dbReference>
<evidence type="ECO:0000256" key="6">
    <source>
        <dbReference type="RuleBase" id="RU003943"/>
    </source>
</evidence>
<dbReference type="InParanoid" id="A0A263CXN7"/>
<dbReference type="Pfam" id="PF00950">
    <property type="entry name" value="ABC-3"/>
    <property type="match status" value="1"/>
</dbReference>
<dbReference type="Gene3D" id="1.10.3470.10">
    <property type="entry name" value="ABC transporter involved in vitamin B12 uptake, BtuC"/>
    <property type="match status" value="1"/>
</dbReference>
<feature type="transmembrane region" description="Helical" evidence="7">
    <location>
        <begin position="63"/>
        <end position="85"/>
    </location>
</feature>
<gene>
    <name evidence="8" type="ORF">CFN78_22440</name>
</gene>
<name>A0A263CXN7_9PSEU</name>
<keyword evidence="6" id="KW-0813">Transport</keyword>
<dbReference type="RefSeq" id="WP_094864858.1">
    <property type="nucleotide sequence ID" value="NZ_NKYE01000016.1"/>
</dbReference>
<dbReference type="OrthoDB" id="2375762at2"/>